<evidence type="ECO:0000256" key="4">
    <source>
        <dbReference type="ARBA" id="ARBA00022475"/>
    </source>
</evidence>
<dbReference type="GO" id="GO:0005886">
    <property type="term" value="C:plasma membrane"/>
    <property type="evidence" value="ECO:0007669"/>
    <property type="project" value="UniProtKB-SubCell"/>
</dbReference>
<dbReference type="AlphaFoldDB" id="A0A8J3AA26"/>
<dbReference type="GO" id="GO:0022857">
    <property type="term" value="F:transmembrane transporter activity"/>
    <property type="evidence" value="ECO:0007669"/>
    <property type="project" value="InterPro"/>
</dbReference>
<dbReference type="SUPFAM" id="SSF81345">
    <property type="entry name" value="ABC transporter involved in vitamin B12 uptake, BtuC"/>
    <property type="match status" value="1"/>
</dbReference>
<comment type="subcellular location">
    <subcellularLocation>
        <location evidence="1">Cell membrane</location>
        <topology evidence="1">Multi-pass membrane protein</topology>
    </subcellularLocation>
</comment>
<feature type="transmembrane region" description="Helical" evidence="9">
    <location>
        <begin position="210"/>
        <end position="228"/>
    </location>
</feature>
<feature type="transmembrane region" description="Helical" evidence="9">
    <location>
        <begin position="259"/>
        <end position="286"/>
    </location>
</feature>
<dbReference type="Proteomes" id="UP000650511">
    <property type="component" value="Unassembled WGS sequence"/>
</dbReference>
<keyword evidence="3" id="KW-0813">Transport</keyword>
<sequence length="353" mass="35433">MSLTTEATPAATAGRAPADLRRRRTRRSATVLGCGVALLLVLAMLALTLGAAGLTPRQVLLALTGAGESSEVFVMRRLRLPRVLAAVAAGAALGTAGALFQSTLRNPLASPDILGISAGASLGAVCALLGLGLTGAAVAGFAGVGALATALAIWLFAWRQGLHGIRFVLVGIGFAYLATSLISWLLTRAEVRDAAGALLWTVGSVGDVRGPRLTLLLASVAVLLPLALRQHARQRILALGDDHARGLGVAADRSRASALLLGTALVAAAASVAGPVPFVALVAPAIARGLLDDGGPALATSGLVGASLMLGGDVIGQHALPFQLAAPVGIVTGIIGAPYLIWLLARTGRGTSR</sequence>
<evidence type="ECO:0000256" key="3">
    <source>
        <dbReference type="ARBA" id="ARBA00022448"/>
    </source>
</evidence>
<dbReference type="CDD" id="cd06550">
    <property type="entry name" value="TM_ABC_iron-siderophores_like"/>
    <property type="match status" value="1"/>
</dbReference>
<evidence type="ECO:0000256" key="5">
    <source>
        <dbReference type="ARBA" id="ARBA00022692"/>
    </source>
</evidence>
<protein>
    <submittedName>
        <fullName evidence="10">ABC transporter permease</fullName>
    </submittedName>
</protein>
<reference evidence="10" key="1">
    <citation type="journal article" date="2014" name="Int. J. Syst. Evol. Microbiol.">
        <title>Complete genome sequence of Corynebacterium casei LMG S-19264T (=DSM 44701T), isolated from a smear-ripened cheese.</title>
        <authorList>
            <consortium name="US DOE Joint Genome Institute (JGI-PGF)"/>
            <person name="Walter F."/>
            <person name="Albersmeier A."/>
            <person name="Kalinowski J."/>
            <person name="Ruckert C."/>
        </authorList>
    </citation>
    <scope>NUCLEOTIDE SEQUENCE</scope>
    <source>
        <strain evidence="10">CGMCC 1.14988</strain>
    </source>
</reference>
<evidence type="ECO:0000256" key="7">
    <source>
        <dbReference type="ARBA" id="ARBA00023136"/>
    </source>
</evidence>
<evidence type="ECO:0000313" key="10">
    <source>
        <dbReference type="EMBL" id="GGI08667.1"/>
    </source>
</evidence>
<name>A0A8J3AA26_9ACTN</name>
<feature type="compositionally biased region" description="Low complexity" evidence="8">
    <location>
        <begin position="1"/>
        <end position="17"/>
    </location>
</feature>
<dbReference type="GO" id="GO:0033214">
    <property type="term" value="P:siderophore-iron import into cell"/>
    <property type="evidence" value="ECO:0007669"/>
    <property type="project" value="TreeGrafter"/>
</dbReference>
<dbReference type="PANTHER" id="PTHR30472:SF24">
    <property type="entry name" value="FERRIC ENTEROBACTIN TRANSPORT SYSTEM PERMEASE PROTEIN FEPG"/>
    <property type="match status" value="1"/>
</dbReference>
<reference evidence="10" key="2">
    <citation type="submission" date="2020-09" db="EMBL/GenBank/DDBJ databases">
        <authorList>
            <person name="Sun Q."/>
            <person name="Zhou Y."/>
        </authorList>
    </citation>
    <scope>NUCLEOTIDE SEQUENCE</scope>
    <source>
        <strain evidence="10">CGMCC 1.14988</strain>
    </source>
</reference>
<dbReference type="RefSeq" id="WP_205745261.1">
    <property type="nucleotide sequence ID" value="NZ_BMHA01000012.1"/>
</dbReference>
<dbReference type="Pfam" id="PF01032">
    <property type="entry name" value="FecCD"/>
    <property type="match status" value="1"/>
</dbReference>
<dbReference type="InterPro" id="IPR037294">
    <property type="entry name" value="ABC_BtuC-like"/>
</dbReference>
<keyword evidence="4" id="KW-1003">Cell membrane</keyword>
<feature type="transmembrane region" description="Helical" evidence="9">
    <location>
        <begin position="137"/>
        <end position="158"/>
    </location>
</feature>
<dbReference type="Gene3D" id="1.10.3470.10">
    <property type="entry name" value="ABC transporter involved in vitamin B12 uptake, BtuC"/>
    <property type="match status" value="1"/>
</dbReference>
<comment type="caution">
    <text evidence="10">The sequence shown here is derived from an EMBL/GenBank/DDBJ whole genome shotgun (WGS) entry which is preliminary data.</text>
</comment>
<keyword evidence="5 9" id="KW-0812">Transmembrane</keyword>
<feature type="transmembrane region" description="Helical" evidence="9">
    <location>
        <begin position="83"/>
        <end position="101"/>
    </location>
</feature>
<feature type="region of interest" description="Disordered" evidence="8">
    <location>
        <begin position="1"/>
        <end position="22"/>
    </location>
</feature>
<organism evidence="10 11">
    <name type="scientific">Egicoccus halophilus</name>
    <dbReference type="NCBI Taxonomy" id="1670830"/>
    <lineage>
        <taxon>Bacteria</taxon>
        <taxon>Bacillati</taxon>
        <taxon>Actinomycetota</taxon>
        <taxon>Nitriliruptoria</taxon>
        <taxon>Egicoccales</taxon>
        <taxon>Egicoccaceae</taxon>
        <taxon>Egicoccus</taxon>
    </lineage>
</organism>
<evidence type="ECO:0000256" key="2">
    <source>
        <dbReference type="ARBA" id="ARBA00007935"/>
    </source>
</evidence>
<feature type="transmembrane region" description="Helical" evidence="9">
    <location>
        <begin position="31"/>
        <end position="54"/>
    </location>
</feature>
<keyword evidence="6 9" id="KW-1133">Transmembrane helix</keyword>
<proteinExistence type="inferred from homology"/>
<gene>
    <name evidence="10" type="ORF">GCM10011354_30240</name>
</gene>
<feature type="transmembrane region" description="Helical" evidence="9">
    <location>
        <begin position="113"/>
        <end position="131"/>
    </location>
</feature>
<keyword evidence="11" id="KW-1185">Reference proteome</keyword>
<feature type="transmembrane region" description="Helical" evidence="9">
    <location>
        <begin position="165"/>
        <end position="186"/>
    </location>
</feature>
<comment type="similarity">
    <text evidence="2">Belongs to the binding-protein-dependent transport system permease family. FecCD subfamily.</text>
</comment>
<evidence type="ECO:0000256" key="8">
    <source>
        <dbReference type="SAM" id="MobiDB-lite"/>
    </source>
</evidence>
<evidence type="ECO:0000256" key="9">
    <source>
        <dbReference type="SAM" id="Phobius"/>
    </source>
</evidence>
<feature type="transmembrane region" description="Helical" evidence="9">
    <location>
        <begin position="324"/>
        <end position="345"/>
    </location>
</feature>
<dbReference type="InterPro" id="IPR000522">
    <property type="entry name" value="ABC_transptr_permease_BtuC"/>
</dbReference>
<evidence type="ECO:0000256" key="1">
    <source>
        <dbReference type="ARBA" id="ARBA00004651"/>
    </source>
</evidence>
<evidence type="ECO:0000256" key="6">
    <source>
        <dbReference type="ARBA" id="ARBA00022989"/>
    </source>
</evidence>
<evidence type="ECO:0000313" key="11">
    <source>
        <dbReference type="Proteomes" id="UP000650511"/>
    </source>
</evidence>
<dbReference type="PANTHER" id="PTHR30472">
    <property type="entry name" value="FERRIC ENTEROBACTIN TRANSPORT SYSTEM PERMEASE PROTEIN"/>
    <property type="match status" value="1"/>
</dbReference>
<keyword evidence="7 9" id="KW-0472">Membrane</keyword>
<dbReference type="EMBL" id="BMHA01000012">
    <property type="protein sequence ID" value="GGI08667.1"/>
    <property type="molecule type" value="Genomic_DNA"/>
</dbReference>
<accession>A0A8J3AA26</accession>